<dbReference type="Proteomes" id="UP000041770">
    <property type="component" value="Unassembled WGS sequence"/>
</dbReference>
<name>A0A656AEM5_VIBCL</name>
<evidence type="ECO:0000313" key="1">
    <source>
        <dbReference type="EMBL" id="CSD10241.1"/>
    </source>
</evidence>
<dbReference type="EMBL" id="CWQY01000027">
    <property type="protein sequence ID" value="CSD10241.1"/>
    <property type="molecule type" value="Genomic_DNA"/>
</dbReference>
<sequence>MVQMQSLIGHCSMPYSTPQAEPLGFLCTTVVALVWGSHSIPVW</sequence>
<organism evidence="1 2">
    <name type="scientific">Vibrio cholerae</name>
    <dbReference type="NCBI Taxonomy" id="666"/>
    <lineage>
        <taxon>Bacteria</taxon>
        <taxon>Pseudomonadati</taxon>
        <taxon>Pseudomonadota</taxon>
        <taxon>Gammaproteobacteria</taxon>
        <taxon>Vibrionales</taxon>
        <taxon>Vibrionaceae</taxon>
        <taxon>Vibrio</taxon>
    </lineage>
</organism>
<dbReference type="AlphaFoldDB" id="A0A656AEM5"/>
<gene>
    <name evidence="1" type="ORF">ERS013200_03175</name>
</gene>
<protein>
    <submittedName>
        <fullName evidence="1">Uncharacterized protein</fullName>
    </submittedName>
</protein>
<accession>A0A656AEM5</accession>
<proteinExistence type="predicted"/>
<evidence type="ECO:0000313" key="2">
    <source>
        <dbReference type="Proteomes" id="UP000041770"/>
    </source>
</evidence>
<reference evidence="1 2" key="1">
    <citation type="submission" date="2015-07" db="EMBL/GenBank/DDBJ databases">
        <authorList>
            <consortium name="Pathogen Informatics"/>
        </authorList>
    </citation>
    <scope>NUCLEOTIDE SEQUENCE [LARGE SCALE GENOMIC DNA]</scope>
    <source>
        <strain evidence="1 2">A316</strain>
    </source>
</reference>